<keyword evidence="6" id="KW-1185">Reference proteome</keyword>
<keyword evidence="3" id="KW-0828">Tyrosine catabolism</keyword>
<dbReference type="InterPro" id="IPR005956">
    <property type="entry name" value="4OHPhenylPyrv_dOase"/>
</dbReference>
<sequence>MRTNPQSDLFKVKRFHHVEFLCVDATKHAVSHGDLAWQFDFSAKHGLAVRAIVIEVENADIAFNTSMACSVKPSTEPIVLDTYVVLSEVYLYGDVVLRYISYKNNYLEDHNCAKDVDANESVLNAVILANNKVMVLLATNEQLFGSRRRSQVQIYLEYNKGAGVQLSALASEDIFRTLREMRKRSCIGEFEFMPSPPSTYYKNLKNRAGDVLSDRH</sequence>
<keyword evidence="4" id="KW-0585">Phenylalanine catabolism</keyword>
<dbReference type="GO" id="GO:0006572">
    <property type="term" value="P:L-tyrosine catabolic process"/>
    <property type="evidence" value="ECO:0007669"/>
    <property type="project" value="UniProtKB-KW"/>
</dbReference>
<dbReference type="PANTHER" id="PTHR11959:SF1">
    <property type="entry name" value="4-HYDROXYPHENYLPYRUVATE DIOXYGENASE"/>
    <property type="match status" value="1"/>
</dbReference>
<dbReference type="EMBL" id="CAWUPB010001173">
    <property type="protein sequence ID" value="CAK7346649.1"/>
    <property type="molecule type" value="Genomic_DNA"/>
</dbReference>
<dbReference type="Gene3D" id="3.10.180.10">
    <property type="entry name" value="2,3-Dihydroxybiphenyl 1,2-Dioxygenase, domain 1"/>
    <property type="match status" value="2"/>
</dbReference>
<protein>
    <recommendedName>
        <fullName evidence="2">4-hydroxyphenylpyruvate dioxygenase</fullName>
        <ecNumber evidence="2">1.13.11.27</ecNumber>
    </recommendedName>
</protein>
<dbReference type="EC" id="1.13.11.27" evidence="2"/>
<reference evidence="5 6" key="1">
    <citation type="submission" date="2024-01" db="EMBL/GenBank/DDBJ databases">
        <authorList>
            <person name="Waweru B."/>
        </authorList>
    </citation>
    <scope>NUCLEOTIDE SEQUENCE [LARGE SCALE GENOMIC DNA]</scope>
</reference>
<accession>A0AAV1S5B4</accession>
<dbReference type="GO" id="GO:0003868">
    <property type="term" value="F:4-hydroxyphenylpyruvate dioxygenase activity"/>
    <property type="evidence" value="ECO:0007669"/>
    <property type="project" value="UniProtKB-EC"/>
</dbReference>
<dbReference type="PANTHER" id="PTHR11959">
    <property type="entry name" value="4-HYDROXYPHENYLPYRUVATE DIOXYGENASE"/>
    <property type="match status" value="1"/>
</dbReference>
<evidence type="ECO:0000313" key="5">
    <source>
        <dbReference type="EMBL" id="CAK7346649.1"/>
    </source>
</evidence>
<evidence type="ECO:0000256" key="4">
    <source>
        <dbReference type="ARBA" id="ARBA00023232"/>
    </source>
</evidence>
<name>A0AAV1S5B4_9ROSI</name>
<dbReference type="AlphaFoldDB" id="A0AAV1S5B4"/>
<evidence type="ECO:0000313" key="6">
    <source>
        <dbReference type="Proteomes" id="UP001314170"/>
    </source>
</evidence>
<dbReference type="GO" id="GO:0006559">
    <property type="term" value="P:L-phenylalanine catabolic process"/>
    <property type="evidence" value="ECO:0007669"/>
    <property type="project" value="UniProtKB-KW"/>
</dbReference>
<evidence type="ECO:0000256" key="2">
    <source>
        <dbReference type="ARBA" id="ARBA00013222"/>
    </source>
</evidence>
<proteinExistence type="predicted"/>
<dbReference type="Proteomes" id="UP001314170">
    <property type="component" value="Unassembled WGS sequence"/>
</dbReference>
<organism evidence="5 6">
    <name type="scientific">Dovyalis caffra</name>
    <dbReference type="NCBI Taxonomy" id="77055"/>
    <lineage>
        <taxon>Eukaryota</taxon>
        <taxon>Viridiplantae</taxon>
        <taxon>Streptophyta</taxon>
        <taxon>Embryophyta</taxon>
        <taxon>Tracheophyta</taxon>
        <taxon>Spermatophyta</taxon>
        <taxon>Magnoliopsida</taxon>
        <taxon>eudicotyledons</taxon>
        <taxon>Gunneridae</taxon>
        <taxon>Pentapetalae</taxon>
        <taxon>rosids</taxon>
        <taxon>fabids</taxon>
        <taxon>Malpighiales</taxon>
        <taxon>Salicaceae</taxon>
        <taxon>Flacourtieae</taxon>
        <taxon>Dovyalis</taxon>
    </lineage>
</organism>
<evidence type="ECO:0000256" key="1">
    <source>
        <dbReference type="ARBA" id="ARBA00005162"/>
    </source>
</evidence>
<dbReference type="InterPro" id="IPR029068">
    <property type="entry name" value="Glyas_Bleomycin-R_OHBP_Dase"/>
</dbReference>
<comment type="caution">
    <text evidence="5">The sequence shown here is derived from an EMBL/GenBank/DDBJ whole genome shotgun (WGS) entry which is preliminary data.</text>
</comment>
<gene>
    <name evidence="5" type="ORF">DCAF_LOCUS19326</name>
</gene>
<comment type="pathway">
    <text evidence="1">Amino-acid degradation; L-phenylalanine degradation; acetoacetate and fumarate from L-phenylalanine: step 3/6.</text>
</comment>
<evidence type="ECO:0000256" key="3">
    <source>
        <dbReference type="ARBA" id="ARBA00022878"/>
    </source>
</evidence>
<dbReference type="SUPFAM" id="SSF54593">
    <property type="entry name" value="Glyoxalase/Bleomycin resistance protein/Dihydroxybiphenyl dioxygenase"/>
    <property type="match status" value="1"/>
</dbReference>